<protein>
    <recommendedName>
        <fullName evidence="1">F-box domain-containing protein</fullName>
    </recommendedName>
</protein>
<dbReference type="Proteomes" id="UP000076532">
    <property type="component" value="Unassembled WGS sequence"/>
</dbReference>
<evidence type="ECO:0000313" key="2">
    <source>
        <dbReference type="EMBL" id="KZP08172.1"/>
    </source>
</evidence>
<dbReference type="Pfam" id="PF12937">
    <property type="entry name" value="F-box-like"/>
    <property type="match status" value="1"/>
</dbReference>
<gene>
    <name evidence="2" type="ORF">FIBSPDRAFT_939134</name>
</gene>
<evidence type="ECO:0000259" key="1">
    <source>
        <dbReference type="Pfam" id="PF12937"/>
    </source>
</evidence>
<sequence>MRSFPVPPVNMGCMRSMTEFEASAAFRLSGDELFWSLRSVMDGAERMCDKISGGSEEMGCYIFSAAALSTFGWDKADSMHRNCARCCEPGKVGYIGDGFGHVEWVVNDKCYYIIGMKTFTSSPATITVGHLPPQFSTTPTEMGSEPVQRSIPPSIESAEPKGSISPIANLPHEILSFIFKIECDNQSLMEEDTICPSLRVSQVSQTWRSIAISTATLWTTLSTLPARPMPFYEMLRDRSSGALLDIIIQDTPASDYTEQARALLVFAIGLAHRWRSLAIKAPLIQIFALASLRNLACPHLKTLNFSRAGPATPPTHILTGGAPRLTHWDCPDLSGRPPLTALTHLNLSAVLSQPVVYAELRAILREISSTLLYLSLMVSFDTADIFDKPIVMPVLASASFGAIDVAQAASIVTGLMSIFAPRLGHLVITSEYPLSQQLCLEMFNRSTSSYNYPQLRMVGLGGNVGQDVLRLFPSLSLLLLSGTYNRLDVGHILDPEQSHFSSILPDLAMIMGPSESEVDVQRFIAARAAAGLLIPRWVPDTRPTV</sequence>
<feature type="domain" description="F-box" evidence="1">
    <location>
        <begin position="167"/>
        <end position="222"/>
    </location>
</feature>
<name>A0A165X3V9_9AGAM</name>
<dbReference type="EMBL" id="KV417729">
    <property type="protein sequence ID" value="KZP08172.1"/>
    <property type="molecule type" value="Genomic_DNA"/>
</dbReference>
<keyword evidence="3" id="KW-1185">Reference proteome</keyword>
<organism evidence="2 3">
    <name type="scientific">Athelia psychrophila</name>
    <dbReference type="NCBI Taxonomy" id="1759441"/>
    <lineage>
        <taxon>Eukaryota</taxon>
        <taxon>Fungi</taxon>
        <taxon>Dikarya</taxon>
        <taxon>Basidiomycota</taxon>
        <taxon>Agaricomycotina</taxon>
        <taxon>Agaricomycetes</taxon>
        <taxon>Agaricomycetidae</taxon>
        <taxon>Atheliales</taxon>
        <taxon>Atheliaceae</taxon>
        <taxon>Athelia</taxon>
    </lineage>
</organism>
<dbReference type="InterPro" id="IPR001810">
    <property type="entry name" value="F-box_dom"/>
</dbReference>
<proteinExistence type="predicted"/>
<dbReference type="AlphaFoldDB" id="A0A165X3V9"/>
<accession>A0A165X3V9</accession>
<dbReference type="Gene3D" id="1.20.1280.50">
    <property type="match status" value="1"/>
</dbReference>
<evidence type="ECO:0000313" key="3">
    <source>
        <dbReference type="Proteomes" id="UP000076532"/>
    </source>
</evidence>
<reference evidence="2 3" key="1">
    <citation type="journal article" date="2016" name="Mol. Biol. Evol.">
        <title>Comparative Genomics of Early-Diverging Mushroom-Forming Fungi Provides Insights into the Origins of Lignocellulose Decay Capabilities.</title>
        <authorList>
            <person name="Nagy L.G."/>
            <person name="Riley R."/>
            <person name="Tritt A."/>
            <person name="Adam C."/>
            <person name="Daum C."/>
            <person name="Floudas D."/>
            <person name="Sun H."/>
            <person name="Yadav J.S."/>
            <person name="Pangilinan J."/>
            <person name="Larsson K.H."/>
            <person name="Matsuura K."/>
            <person name="Barry K."/>
            <person name="Labutti K."/>
            <person name="Kuo R."/>
            <person name="Ohm R.A."/>
            <person name="Bhattacharya S.S."/>
            <person name="Shirouzu T."/>
            <person name="Yoshinaga Y."/>
            <person name="Martin F.M."/>
            <person name="Grigoriev I.V."/>
            <person name="Hibbett D.S."/>
        </authorList>
    </citation>
    <scope>NUCLEOTIDE SEQUENCE [LARGE SCALE GENOMIC DNA]</scope>
    <source>
        <strain evidence="2 3">CBS 109695</strain>
    </source>
</reference>